<organism evidence="2 3">
    <name type="scientific">Sporosarcina newyorkensis</name>
    <dbReference type="NCBI Taxonomy" id="759851"/>
    <lineage>
        <taxon>Bacteria</taxon>
        <taxon>Bacillati</taxon>
        <taxon>Bacillota</taxon>
        <taxon>Bacilli</taxon>
        <taxon>Bacillales</taxon>
        <taxon>Caryophanaceae</taxon>
        <taxon>Sporosarcina</taxon>
    </lineage>
</organism>
<dbReference type="RefSeq" id="WP_078817719.1">
    <property type="nucleotide sequence ID" value="NZ_FUYJ01000004.1"/>
</dbReference>
<dbReference type="Proteomes" id="UP000190042">
    <property type="component" value="Unassembled WGS sequence"/>
</dbReference>
<keyword evidence="3" id="KW-1185">Reference proteome</keyword>
<feature type="region of interest" description="Disordered" evidence="1">
    <location>
        <begin position="42"/>
        <end position="85"/>
    </location>
</feature>
<evidence type="ECO:0000313" key="2">
    <source>
        <dbReference type="EMBL" id="SKA99763.1"/>
    </source>
</evidence>
<evidence type="ECO:0008006" key="4">
    <source>
        <dbReference type="Google" id="ProtNLM"/>
    </source>
</evidence>
<reference evidence="3" key="1">
    <citation type="submission" date="2017-02" db="EMBL/GenBank/DDBJ databases">
        <authorList>
            <person name="Varghese N."/>
            <person name="Submissions S."/>
        </authorList>
    </citation>
    <scope>NUCLEOTIDE SEQUENCE [LARGE SCALE GENOMIC DNA]</scope>
    <source>
        <strain evidence="3">DSM 23966</strain>
    </source>
</reference>
<feature type="region of interest" description="Disordered" evidence="1">
    <location>
        <begin position="1"/>
        <end position="23"/>
    </location>
</feature>
<evidence type="ECO:0000256" key="1">
    <source>
        <dbReference type="SAM" id="MobiDB-lite"/>
    </source>
</evidence>
<proteinExistence type="predicted"/>
<name>A0A1T4YDJ2_9BACL</name>
<dbReference type="AlphaFoldDB" id="A0A1T4YDJ2"/>
<sequence>MAKKRNNVQPKQQKADTEAVGTSLSDLVSEDMLAKLKSAKQELTAAEQTKKEQDKEKRIQERKEREKNKSFEELLEEYGDQGTKY</sequence>
<dbReference type="EMBL" id="FUYJ01000004">
    <property type="protein sequence ID" value="SKA99763.1"/>
    <property type="molecule type" value="Genomic_DNA"/>
</dbReference>
<accession>A0A1T4YDJ2</accession>
<gene>
    <name evidence="2" type="ORF">SAMN04244570_2302</name>
</gene>
<protein>
    <recommendedName>
        <fullName evidence="4">DUF3886 domain-containing protein</fullName>
    </recommendedName>
</protein>
<dbReference type="InterPro" id="IPR024980">
    <property type="entry name" value="DUF3886"/>
</dbReference>
<feature type="compositionally biased region" description="Basic and acidic residues" evidence="1">
    <location>
        <begin position="48"/>
        <end position="72"/>
    </location>
</feature>
<evidence type="ECO:0000313" key="3">
    <source>
        <dbReference type="Proteomes" id="UP000190042"/>
    </source>
</evidence>
<dbReference type="Pfam" id="PF13025">
    <property type="entry name" value="DUF3886"/>
    <property type="match status" value="1"/>
</dbReference>